<evidence type="ECO:0000313" key="3">
    <source>
        <dbReference type="Proteomes" id="UP000011669"/>
    </source>
</evidence>
<evidence type="ECO:0000313" key="2">
    <source>
        <dbReference type="EMBL" id="EMA45375.1"/>
    </source>
</evidence>
<comment type="caution">
    <text evidence="2">The sequence shown here is derived from an EMBL/GenBank/DDBJ whole genome shotgun (WGS) entry which is preliminary data.</text>
</comment>
<dbReference type="STRING" id="1227455.C449_07110"/>
<dbReference type="AlphaFoldDB" id="M0MLP9"/>
<feature type="compositionally biased region" description="Acidic residues" evidence="1">
    <location>
        <begin position="156"/>
        <end position="165"/>
    </location>
</feature>
<feature type="region of interest" description="Disordered" evidence="1">
    <location>
        <begin position="140"/>
        <end position="171"/>
    </location>
</feature>
<feature type="compositionally biased region" description="Polar residues" evidence="1">
    <location>
        <begin position="140"/>
        <end position="152"/>
    </location>
</feature>
<name>M0MLP9_9EURY</name>
<evidence type="ECO:0000256" key="1">
    <source>
        <dbReference type="SAM" id="MobiDB-lite"/>
    </source>
</evidence>
<dbReference type="InParanoid" id="M0MLP9"/>
<dbReference type="EMBL" id="AOMD01000018">
    <property type="protein sequence ID" value="EMA45375.1"/>
    <property type="molecule type" value="Genomic_DNA"/>
</dbReference>
<accession>M0MLP9</accession>
<reference evidence="2 3" key="1">
    <citation type="journal article" date="2014" name="PLoS Genet.">
        <title>Phylogenetically driven sequencing of extremely halophilic archaea reveals strategies for static and dynamic osmo-response.</title>
        <authorList>
            <person name="Becker E.A."/>
            <person name="Seitzer P.M."/>
            <person name="Tritt A."/>
            <person name="Larsen D."/>
            <person name="Krusor M."/>
            <person name="Yao A.I."/>
            <person name="Wu D."/>
            <person name="Madern D."/>
            <person name="Eisen J.A."/>
            <person name="Darling A.E."/>
            <person name="Facciotti M.T."/>
        </authorList>
    </citation>
    <scope>NUCLEOTIDE SEQUENCE [LARGE SCALE GENOMIC DNA]</scope>
    <source>
        <strain evidence="2 3">DSM 5350</strain>
    </source>
</reference>
<organism evidence="2 3">
    <name type="scientific">Halococcus saccharolyticus DSM 5350</name>
    <dbReference type="NCBI Taxonomy" id="1227455"/>
    <lineage>
        <taxon>Archaea</taxon>
        <taxon>Methanobacteriati</taxon>
        <taxon>Methanobacteriota</taxon>
        <taxon>Stenosarchaea group</taxon>
        <taxon>Halobacteria</taxon>
        <taxon>Halobacteriales</taxon>
        <taxon>Halococcaceae</taxon>
        <taxon>Halococcus</taxon>
    </lineage>
</organism>
<dbReference type="Proteomes" id="UP000011669">
    <property type="component" value="Unassembled WGS sequence"/>
</dbReference>
<dbReference type="PATRIC" id="fig|1227455.4.peg.1451"/>
<keyword evidence="3" id="KW-1185">Reference proteome</keyword>
<sequence length="171" mass="18554">MRALAEALSDGRLTDAERDALGFLGDGATGETYYQVDFVVGEPIENLRGPNGTYRNDELLRFAHGSTAEPITRRSEGEFITDESMADRIESRNITVENGTATTTFTVADGESVTLTLASYEKIGPGWSPETEAQQTFVDSDTRTFESGTHTLTVDLPDEDDSSAEDGDKSN</sequence>
<proteinExistence type="predicted"/>
<gene>
    <name evidence="2" type="ORF">C449_07110</name>
</gene>
<protein>
    <submittedName>
        <fullName evidence="2">Uncharacterized protein</fullName>
    </submittedName>
</protein>